<dbReference type="PANTHER" id="PTHR21663:SF0">
    <property type="entry name" value="HEAT REPEAT-CONTAINING PROTEIN 5B"/>
    <property type="match status" value="1"/>
</dbReference>
<feature type="region of interest" description="Disordered" evidence="1">
    <location>
        <begin position="991"/>
        <end position="1011"/>
    </location>
</feature>
<sequence length="2210" mass="248806">MDGFDQIVKRMDSAELLTFLVEMSRNLARKEVVQDSDFHVYLSQLIQLVERQRKLEPRPVVKKKKGEAAAPAETPAVASYNVFKLLSKNLVTVLRHLPSKIYDITNELLNYLQLDEQGKLTQSSKIAIVILIDLFDNFPSKVGSLITFSVSQIYKILKKDPTVDGYLIYLLYVVSKHATKQDIDEKLNTKLAKIATKSLTQDRVSFDIDNQKANSTVLIKKNYVLFLKNSLILAVSSHYESLLAASSKSGSSSSKLKPETVMSQQYQFQQALLSSNEAVFDYGFGNRDREIRIAMVDLVTNLLLNFIPVGDFQPFDYLIRGYPLPESNFYDKKKLSNMVSADGGEIIVDNRSENNTIWAHDSELALNRSLELKLFQSSVISTIVFYLQMEQFQNPDYLQSHFTDLLNLILLKFSDMSSSSSSSSSSNAPDSQGNLLLQIHSQSHSHAHVHVQNTDWIKTVEHFKFLVEYILEEVGTSGNDMLSSFLISKFSTDKDAGGDVTIDMLDSKSLAKSRKRDSNIFGIKASKNPRRKEQASFNINIYNNPYQAYLVLLMTRILIPTGLAFESSEKHISTDDDVYKSSGSTTQDEFATANAATSGPSLLQDSLFALIVNDNAYTRNYALETLLKYAEYDQANINQLILTTFRLVEQAQKQLNKETDQDSANKEQTKNICGIPAVRLVSYSLALSAILKQTDPTLLQNAVIVKILTFCTQTLKHNNNPNEASSCWIILTSLVSIYKFSEYVRLNSSQLLVFWKSLLTSQFISNSTTTDQKSSTHINDVIGNLKVRTFALTCLFNYVMTVDLTPESLKQMQFLLTKSYNYLSHLESNIEAVGAVTTLDGSNFNDSSFDPDVIGNILYSNYSSNKQLPAESILISLIFNCKKVILQGFTQLAVLLKSEINSNVVIFLIKMFSDHRLFARNSSIGQERLVKSKAKTSPKVLEEIGDELLYLDEDYNHAFGVTSLLSYDRGACIEEKSLLLKFGGTHAHDNDKVSSAKGSRSIAKTRAAERGKKLRLDSNPAHYWFDGFDKTAYASRASSINNDPNGFHTQSSSSSSSSPYSTSMSQGSPALMTSLVDSSIQLFFLSFPFLTTKIQFSLLEQIRNSLTAHPIDALRLKAIQINVSVALHGVAQNAVENSTTFDKDIVSTICEIIKKIEVENRQLIMLNSSTIGLCALLMSKDQIHGEITNLVNDIVTRDDPYRRGFLILALSEIYYHTKVGFGETFNVLSQLINDPNPVLYYYTLKSFIVIFDTNADKLSLIPEVLSKIFGNFVDNSFNDDLNSKVLVNLRTRYGAVGGIAQLLKLFVTSLGPSLREWNQRSKLQLRDLIICLSHGIGSVTLFDYAQVYKQLMNIFKELIIFDPNLIEEEVELFTDLLRLIISKNLKISVTSVSPTSLNSDSIFPFNASYDLYSAAYECFYELLKIYGAKIISSETEFLLWVSMNIMPCPELERLIMHWIEIDQDKNWFNTLNALFKSSMKKVVGPFLESNYQEKLLPLSQRQKKQNVNSGVDLKDDENEVIVGDDDAVAEKNEPISWKFKQFIFEALNHLLSLAYQNPELVEKLKNRIPDIVKLSFLGITSSVTESKLRGLDLLNSALELFGDLEDPLYPSGSILEQQQAQIISALVPCFTPGNDYTIIVHAVKVSSNFMNLPRIKYYSKKRILKTLIELLEELSSNKFVKFDFLENMSEFGKKSIQLASLNCWAVLKIQSYQDIDGTEEKEFREVLAKYSSLLTSLWIQALREFSTIKYSESTSKELDIYADYWINLVSVLSAESEANSSMIDDALAGDTQNFFFIMFSQCVESLIKGKNVAQILKCVQKLMRNESLVELVFDDQLFGEVIVVFDRLMLVDDNTEVQCLLLDTLEATFETFVCSHQSNIEVGFDKLFEIVRVTMLPLFRILPFIKSNFDSNDASHTILMKHAESASNLIVLKKCFEILTKIIALLPDFVKPDLYSCLLYIFAKIYESKKIFLISVIIPHLKQVIADSKKLGPEPTAVFHSIVTNYYEVDASLTYTVITSVILVTTGGLELDEADSTKLSDALITLLDKPETASLAIKCIKSLVQQNDRASSFVVKKLITHLVNIASGMQKEGQEDKEEKEGGANTDPKIIIEILMLFAKTIAGDSDKQEALYSILLPVLVQNDAGLDKTYLHDKLMYLVRLDTKVFKEIVNKSLSSEQKSLIESSIKMNNRSSSHDIDQLPQIELKSFD</sequence>
<dbReference type="SUPFAM" id="SSF48371">
    <property type="entry name" value="ARM repeat"/>
    <property type="match status" value="1"/>
</dbReference>
<name>A0ABP0ZHX4_9ASCO</name>
<evidence type="ECO:0000313" key="4">
    <source>
        <dbReference type="Proteomes" id="UP001497383"/>
    </source>
</evidence>
<accession>A0ABP0ZHX4</accession>
<gene>
    <name evidence="3" type="ORF">LODBEIA_P09350</name>
</gene>
<protein>
    <recommendedName>
        <fullName evidence="2">LAA1-like C-terminal TPR repeats domain-containing protein</fullName>
    </recommendedName>
</protein>
<feature type="region of interest" description="Disordered" evidence="1">
    <location>
        <begin position="1043"/>
        <end position="1063"/>
    </location>
</feature>
<dbReference type="Pfam" id="PF20210">
    <property type="entry name" value="Laa1_Sip1_HTR5"/>
    <property type="match status" value="1"/>
</dbReference>
<dbReference type="Proteomes" id="UP001497383">
    <property type="component" value="Chromosome 1"/>
</dbReference>
<evidence type="ECO:0000313" key="3">
    <source>
        <dbReference type="EMBL" id="CAK9436377.1"/>
    </source>
</evidence>
<keyword evidence="4" id="KW-1185">Reference proteome</keyword>
<organism evidence="3 4">
    <name type="scientific">Lodderomyces beijingensis</name>
    <dbReference type="NCBI Taxonomy" id="1775926"/>
    <lineage>
        <taxon>Eukaryota</taxon>
        <taxon>Fungi</taxon>
        <taxon>Dikarya</taxon>
        <taxon>Ascomycota</taxon>
        <taxon>Saccharomycotina</taxon>
        <taxon>Pichiomycetes</taxon>
        <taxon>Debaryomycetaceae</taxon>
        <taxon>Candida/Lodderomyces clade</taxon>
        <taxon>Lodderomyces</taxon>
    </lineage>
</organism>
<feature type="compositionally biased region" description="Low complexity" evidence="1">
    <location>
        <begin position="1051"/>
        <end position="1063"/>
    </location>
</feature>
<dbReference type="RefSeq" id="XP_066827873.1">
    <property type="nucleotide sequence ID" value="XM_066976910.1"/>
</dbReference>
<proteinExistence type="predicted"/>
<dbReference type="PANTHER" id="PTHR21663">
    <property type="entry name" value="HYPOTHETICAL HEAT DOMAIN-CONTAINING"/>
    <property type="match status" value="1"/>
</dbReference>
<feature type="domain" description="LAA1-like C-terminal TPR repeats" evidence="2">
    <location>
        <begin position="2033"/>
        <end position="2196"/>
    </location>
</feature>
<evidence type="ECO:0000256" key="1">
    <source>
        <dbReference type="SAM" id="MobiDB-lite"/>
    </source>
</evidence>
<dbReference type="InterPro" id="IPR040108">
    <property type="entry name" value="Laa1/Sip1/HEATR5"/>
</dbReference>
<dbReference type="EMBL" id="OZ022405">
    <property type="protein sequence ID" value="CAK9436377.1"/>
    <property type="molecule type" value="Genomic_DNA"/>
</dbReference>
<dbReference type="InterPro" id="IPR057981">
    <property type="entry name" value="TPR_LAA1-like_C"/>
</dbReference>
<evidence type="ECO:0000259" key="2">
    <source>
        <dbReference type="Pfam" id="PF25808"/>
    </source>
</evidence>
<dbReference type="GeneID" id="92206131"/>
<reference evidence="3 4" key="1">
    <citation type="submission" date="2024-03" db="EMBL/GenBank/DDBJ databases">
        <authorList>
            <person name="Brejova B."/>
        </authorList>
    </citation>
    <scope>NUCLEOTIDE SEQUENCE [LARGE SCALE GENOMIC DNA]</scope>
    <source>
        <strain evidence="3 4">CBS 14171</strain>
    </source>
</reference>
<dbReference type="InterPro" id="IPR016024">
    <property type="entry name" value="ARM-type_fold"/>
</dbReference>
<dbReference type="InterPro" id="IPR046837">
    <property type="entry name" value="Laa1/Sip1/HEATR5-like_HEAT"/>
</dbReference>
<dbReference type="Pfam" id="PF25808">
    <property type="entry name" value="TPR_LAA1_C"/>
    <property type="match status" value="1"/>
</dbReference>